<dbReference type="EMBL" id="DF846523">
    <property type="protein sequence ID" value="GAT50597.1"/>
    <property type="molecule type" value="Genomic_DNA"/>
</dbReference>
<organism evidence="2 3">
    <name type="scientific">Mycena chlorophos</name>
    <name type="common">Agaric fungus</name>
    <name type="synonym">Agaricus chlorophos</name>
    <dbReference type="NCBI Taxonomy" id="658473"/>
    <lineage>
        <taxon>Eukaryota</taxon>
        <taxon>Fungi</taxon>
        <taxon>Dikarya</taxon>
        <taxon>Basidiomycota</taxon>
        <taxon>Agaricomycotina</taxon>
        <taxon>Agaricomycetes</taxon>
        <taxon>Agaricomycetidae</taxon>
        <taxon>Agaricales</taxon>
        <taxon>Marasmiineae</taxon>
        <taxon>Mycenaceae</taxon>
        <taxon>Mycena</taxon>
    </lineage>
</organism>
<sequence>MTRPLLTSNHDHRSHSCLRPRSARARRPVDGTVDQVGLTSSKVELHVDLQLPVLSRRHVQEGRAVVYASVVS</sequence>
<name>A0ABQ0LHL9_MYCCL</name>
<protein>
    <submittedName>
        <fullName evidence="2">Uncharacterized protein</fullName>
    </submittedName>
</protein>
<reference evidence="2" key="1">
    <citation type="submission" date="2014-09" db="EMBL/GenBank/DDBJ databases">
        <title>Genome sequence of the luminous mushroom Mycena chlorophos for searching fungal bioluminescence genes.</title>
        <authorList>
            <person name="Tanaka Y."/>
            <person name="Kasuga D."/>
            <person name="Oba Y."/>
            <person name="Hase S."/>
            <person name="Sato K."/>
            <person name="Oba Y."/>
            <person name="Sakakibara Y."/>
        </authorList>
    </citation>
    <scope>NUCLEOTIDE SEQUENCE</scope>
</reference>
<proteinExistence type="predicted"/>
<keyword evidence="3" id="KW-1185">Reference proteome</keyword>
<accession>A0ABQ0LHL9</accession>
<feature type="region of interest" description="Disordered" evidence="1">
    <location>
        <begin position="1"/>
        <end position="30"/>
    </location>
</feature>
<feature type="compositionally biased region" description="Basic residues" evidence="1">
    <location>
        <begin position="12"/>
        <end position="26"/>
    </location>
</feature>
<gene>
    <name evidence="2" type="ORF">MCHLO_07820</name>
</gene>
<dbReference type="Proteomes" id="UP000815677">
    <property type="component" value="Unassembled WGS sequence"/>
</dbReference>
<evidence type="ECO:0000256" key="1">
    <source>
        <dbReference type="SAM" id="MobiDB-lite"/>
    </source>
</evidence>
<evidence type="ECO:0000313" key="2">
    <source>
        <dbReference type="EMBL" id="GAT50597.1"/>
    </source>
</evidence>
<evidence type="ECO:0000313" key="3">
    <source>
        <dbReference type="Proteomes" id="UP000815677"/>
    </source>
</evidence>